<gene>
    <name evidence="1" type="ORF">BKA67DRAFT_661039</name>
</gene>
<evidence type="ECO:0000313" key="2">
    <source>
        <dbReference type="Proteomes" id="UP000758603"/>
    </source>
</evidence>
<proteinExistence type="predicted"/>
<dbReference type="Proteomes" id="UP000758603">
    <property type="component" value="Unassembled WGS sequence"/>
</dbReference>
<dbReference type="EMBL" id="JAGPXC010000006">
    <property type="protein sequence ID" value="KAH6652291.1"/>
    <property type="molecule type" value="Genomic_DNA"/>
</dbReference>
<sequence>MPGGGSIGYPIFRLDYSNDEDFELYKMYWDHFLKTEFYVPEVVDPDDITWFWVNDKTRLDGKGPLEVRRLFQELCVTAFPPGSKFLWLCLTVDREAIESMLRVYGPPAKQVLEALPLSLPSVRTKEISFLPYVAAVDTTWAEANGDEITNPIQDGSQVNDGKYRGQFKCALRSVFRLWQMEQVIQPEELYPKNGKIWGDTSVVFETPLID</sequence>
<dbReference type="OrthoDB" id="4600794at2759"/>
<dbReference type="GeneID" id="70136637"/>
<dbReference type="RefSeq" id="XP_045956569.1">
    <property type="nucleotide sequence ID" value="XM_046107746.1"/>
</dbReference>
<protein>
    <submittedName>
        <fullName evidence="1">Uncharacterized protein</fullName>
    </submittedName>
</protein>
<dbReference type="AlphaFoldDB" id="A0A9P8ZVU4"/>
<keyword evidence="2" id="KW-1185">Reference proteome</keyword>
<comment type="caution">
    <text evidence="1">The sequence shown here is derived from an EMBL/GenBank/DDBJ whole genome shotgun (WGS) entry which is preliminary data.</text>
</comment>
<evidence type="ECO:0000313" key="1">
    <source>
        <dbReference type="EMBL" id="KAH6652291.1"/>
    </source>
</evidence>
<organism evidence="1 2">
    <name type="scientific">Truncatella angustata</name>
    <dbReference type="NCBI Taxonomy" id="152316"/>
    <lineage>
        <taxon>Eukaryota</taxon>
        <taxon>Fungi</taxon>
        <taxon>Dikarya</taxon>
        <taxon>Ascomycota</taxon>
        <taxon>Pezizomycotina</taxon>
        <taxon>Sordariomycetes</taxon>
        <taxon>Xylariomycetidae</taxon>
        <taxon>Amphisphaeriales</taxon>
        <taxon>Sporocadaceae</taxon>
        <taxon>Truncatella</taxon>
    </lineage>
</organism>
<accession>A0A9P8ZVU4</accession>
<name>A0A9P8ZVU4_9PEZI</name>
<reference evidence="1" key="1">
    <citation type="journal article" date="2021" name="Nat. Commun.">
        <title>Genetic determinants of endophytism in the Arabidopsis root mycobiome.</title>
        <authorList>
            <person name="Mesny F."/>
            <person name="Miyauchi S."/>
            <person name="Thiergart T."/>
            <person name="Pickel B."/>
            <person name="Atanasova L."/>
            <person name="Karlsson M."/>
            <person name="Huettel B."/>
            <person name="Barry K.W."/>
            <person name="Haridas S."/>
            <person name="Chen C."/>
            <person name="Bauer D."/>
            <person name="Andreopoulos W."/>
            <person name="Pangilinan J."/>
            <person name="LaButti K."/>
            <person name="Riley R."/>
            <person name="Lipzen A."/>
            <person name="Clum A."/>
            <person name="Drula E."/>
            <person name="Henrissat B."/>
            <person name="Kohler A."/>
            <person name="Grigoriev I.V."/>
            <person name="Martin F.M."/>
            <person name="Hacquard S."/>
        </authorList>
    </citation>
    <scope>NUCLEOTIDE SEQUENCE</scope>
    <source>
        <strain evidence="1">MPI-SDFR-AT-0073</strain>
    </source>
</reference>